<comment type="caution">
    <text evidence="23">The sequence shown here is derived from an EMBL/GenBank/DDBJ whole genome shotgun (WGS) entry which is preliminary data.</text>
</comment>
<keyword evidence="12" id="KW-0446">Lipid-binding</keyword>
<feature type="compositionally biased region" description="Pro residues" evidence="20">
    <location>
        <begin position="97"/>
        <end position="183"/>
    </location>
</feature>
<evidence type="ECO:0000256" key="19">
    <source>
        <dbReference type="SAM" id="Coils"/>
    </source>
</evidence>
<feature type="coiled-coil region" evidence="19">
    <location>
        <begin position="722"/>
        <end position="759"/>
    </location>
</feature>
<evidence type="ECO:0000256" key="11">
    <source>
        <dbReference type="ARBA" id="ARBA00022917"/>
    </source>
</evidence>
<dbReference type="SUPFAM" id="SSF103657">
    <property type="entry name" value="BAR/IMD domain-like"/>
    <property type="match status" value="1"/>
</dbReference>
<evidence type="ECO:0000256" key="14">
    <source>
        <dbReference type="ARBA" id="ARBA00023146"/>
    </source>
</evidence>
<feature type="region of interest" description="Disordered" evidence="20">
    <location>
        <begin position="471"/>
        <end position="507"/>
    </location>
</feature>
<dbReference type="Pfam" id="PF09325">
    <property type="entry name" value="Vps5"/>
    <property type="match status" value="1"/>
</dbReference>
<comment type="subcellular location">
    <subcellularLocation>
        <location evidence="2">Cytoplasm</location>
    </subcellularLocation>
    <subcellularLocation>
        <location evidence="1">Endomembrane system</location>
        <topology evidence="1">Peripheral membrane protein</topology>
    </subcellularLocation>
</comment>
<dbReference type="GO" id="GO:0004829">
    <property type="term" value="F:threonine-tRNA ligase activity"/>
    <property type="evidence" value="ECO:0007669"/>
    <property type="project" value="UniProtKB-EC"/>
</dbReference>
<dbReference type="SUPFAM" id="SSF64268">
    <property type="entry name" value="PX domain"/>
    <property type="match status" value="1"/>
</dbReference>
<evidence type="ECO:0000256" key="2">
    <source>
        <dbReference type="ARBA" id="ARBA00004496"/>
    </source>
</evidence>
<dbReference type="GO" id="GO:0061709">
    <property type="term" value="P:reticulophagy"/>
    <property type="evidence" value="ECO:0007669"/>
    <property type="project" value="TreeGrafter"/>
</dbReference>
<evidence type="ECO:0000256" key="7">
    <source>
        <dbReference type="ARBA" id="ARBA00022490"/>
    </source>
</evidence>
<dbReference type="CDD" id="cd01667">
    <property type="entry name" value="TGS_ThrRS"/>
    <property type="match status" value="1"/>
</dbReference>
<dbReference type="GO" id="GO:0015031">
    <property type="term" value="P:protein transport"/>
    <property type="evidence" value="ECO:0007669"/>
    <property type="project" value="TreeGrafter"/>
</dbReference>
<evidence type="ECO:0000256" key="3">
    <source>
        <dbReference type="ARBA" id="ARBA00008226"/>
    </source>
</evidence>
<dbReference type="InterPro" id="IPR018163">
    <property type="entry name" value="Thr/Ala-tRNA-synth_IIc_edit"/>
</dbReference>
<dbReference type="PANTHER" id="PTHR45949">
    <property type="entry name" value="SORTING NEXIN-4"/>
    <property type="match status" value="1"/>
</dbReference>
<dbReference type="GO" id="GO:0005769">
    <property type="term" value="C:early endosome"/>
    <property type="evidence" value="ECO:0007669"/>
    <property type="project" value="TreeGrafter"/>
</dbReference>
<keyword evidence="7" id="KW-0963">Cytoplasm</keyword>
<evidence type="ECO:0000256" key="6">
    <source>
        <dbReference type="ARBA" id="ARBA00022448"/>
    </source>
</evidence>
<dbReference type="InterPro" id="IPR001683">
    <property type="entry name" value="PX_dom"/>
</dbReference>
<keyword evidence="10" id="KW-0067">ATP-binding</keyword>
<keyword evidence="24" id="KW-1185">Reference proteome</keyword>
<dbReference type="Gene3D" id="3.30.1520.10">
    <property type="entry name" value="Phox-like domain"/>
    <property type="match status" value="1"/>
</dbReference>
<dbReference type="SMART" id="SM00312">
    <property type="entry name" value="PX"/>
    <property type="match status" value="1"/>
</dbReference>
<keyword evidence="9" id="KW-0547">Nucleotide-binding</keyword>
<evidence type="ECO:0000256" key="9">
    <source>
        <dbReference type="ARBA" id="ARBA00022741"/>
    </source>
</evidence>
<dbReference type="VEuPathDB" id="FungiDB:SeMB42_g03257"/>
<evidence type="ECO:0000256" key="15">
    <source>
        <dbReference type="ARBA" id="ARBA00031900"/>
    </source>
</evidence>
<dbReference type="Pfam" id="PF02824">
    <property type="entry name" value="TGS"/>
    <property type="match status" value="1"/>
</dbReference>
<reference evidence="23 24" key="1">
    <citation type="journal article" date="2019" name="Sci. Rep.">
        <title>Comparative genomics of chytrid fungi reveal insights into the obligate biotrophic and pathogenic lifestyle of Synchytrium endobioticum.</title>
        <authorList>
            <person name="van de Vossenberg B.T.L.H."/>
            <person name="Warris S."/>
            <person name="Nguyen H.D.T."/>
            <person name="van Gent-Pelzer M.P.E."/>
            <person name="Joly D.L."/>
            <person name="van de Geest H.C."/>
            <person name="Bonants P.J.M."/>
            <person name="Smith D.S."/>
            <person name="Levesque C.A."/>
            <person name="van der Lee T.A.J."/>
        </authorList>
    </citation>
    <scope>NUCLEOTIDE SEQUENCE [LARGE SCALE GENOMIC DNA]</scope>
    <source>
        <strain evidence="23 24">MB42</strain>
    </source>
</reference>
<evidence type="ECO:0000259" key="21">
    <source>
        <dbReference type="PROSITE" id="PS50195"/>
    </source>
</evidence>
<feature type="domain" description="TGS" evidence="22">
    <location>
        <begin position="281"/>
        <end position="352"/>
    </location>
</feature>
<evidence type="ECO:0000256" key="17">
    <source>
        <dbReference type="ARBA" id="ARBA00041273"/>
    </source>
</evidence>
<evidence type="ECO:0000256" key="10">
    <source>
        <dbReference type="ARBA" id="ARBA00022840"/>
    </source>
</evidence>
<dbReference type="AlphaFoldDB" id="A0A507D7P1"/>
<comment type="catalytic activity">
    <reaction evidence="18">
        <text>tRNA(Thr) + L-threonine + ATP = L-threonyl-tRNA(Thr) + AMP + diphosphate + H(+)</text>
        <dbReference type="Rhea" id="RHEA:24624"/>
        <dbReference type="Rhea" id="RHEA-COMP:9670"/>
        <dbReference type="Rhea" id="RHEA-COMP:9704"/>
        <dbReference type="ChEBI" id="CHEBI:15378"/>
        <dbReference type="ChEBI" id="CHEBI:30616"/>
        <dbReference type="ChEBI" id="CHEBI:33019"/>
        <dbReference type="ChEBI" id="CHEBI:57926"/>
        <dbReference type="ChEBI" id="CHEBI:78442"/>
        <dbReference type="ChEBI" id="CHEBI:78534"/>
        <dbReference type="ChEBI" id="CHEBI:456215"/>
        <dbReference type="EC" id="6.1.1.3"/>
    </reaction>
</comment>
<keyword evidence="8 23" id="KW-0436">Ligase</keyword>
<dbReference type="InterPro" id="IPR027267">
    <property type="entry name" value="AH/BAR_dom_sf"/>
</dbReference>
<comment type="similarity">
    <text evidence="3">Belongs to the class-II aminoacyl-tRNA synthetase family.</text>
</comment>
<comment type="similarity">
    <text evidence="4">Belongs to the sorting nexin family.</text>
</comment>
<dbReference type="GO" id="GO:0006412">
    <property type="term" value="P:translation"/>
    <property type="evidence" value="ECO:0007669"/>
    <property type="project" value="UniProtKB-KW"/>
</dbReference>
<accession>A0A507D7P1</accession>
<dbReference type="InterPro" id="IPR012676">
    <property type="entry name" value="TGS-like"/>
</dbReference>
<dbReference type="Gene3D" id="1.20.1270.60">
    <property type="entry name" value="Arfaptin homology (AH) domain/BAR domain"/>
    <property type="match status" value="1"/>
</dbReference>
<keyword evidence="13" id="KW-0472">Membrane</keyword>
<dbReference type="GO" id="GO:0035091">
    <property type="term" value="F:phosphatidylinositol binding"/>
    <property type="evidence" value="ECO:0007669"/>
    <property type="project" value="InterPro"/>
</dbReference>
<dbReference type="EC" id="6.1.1.3" evidence="5"/>
<feature type="region of interest" description="Disordered" evidence="20">
    <location>
        <begin position="520"/>
        <end position="540"/>
    </location>
</feature>
<evidence type="ECO:0000256" key="4">
    <source>
        <dbReference type="ARBA" id="ARBA00010883"/>
    </source>
</evidence>
<evidence type="ECO:0000256" key="8">
    <source>
        <dbReference type="ARBA" id="ARBA00022598"/>
    </source>
</evidence>
<dbReference type="EMBL" id="QEAN01000113">
    <property type="protein sequence ID" value="TPX47609.1"/>
    <property type="molecule type" value="Genomic_DNA"/>
</dbReference>
<dbReference type="GO" id="GO:0032456">
    <property type="term" value="P:endocytic recycling"/>
    <property type="evidence" value="ECO:0007669"/>
    <property type="project" value="TreeGrafter"/>
</dbReference>
<dbReference type="PRINTS" id="PR01217">
    <property type="entry name" value="PRICHEXTENSN"/>
</dbReference>
<dbReference type="Gene3D" id="3.30.980.10">
    <property type="entry name" value="Threonyl-trna Synthetase, Chain A, domain 2"/>
    <property type="match status" value="1"/>
</dbReference>
<evidence type="ECO:0000256" key="13">
    <source>
        <dbReference type="ARBA" id="ARBA00023136"/>
    </source>
</evidence>
<dbReference type="Pfam" id="PF00787">
    <property type="entry name" value="PX"/>
    <property type="match status" value="1"/>
</dbReference>
<feature type="coiled-coil region" evidence="19">
    <location>
        <begin position="881"/>
        <end position="908"/>
    </location>
</feature>
<dbReference type="GO" id="GO:0005524">
    <property type="term" value="F:ATP binding"/>
    <property type="evidence" value="ECO:0007669"/>
    <property type="project" value="UniProtKB-KW"/>
</dbReference>
<evidence type="ECO:0000256" key="5">
    <source>
        <dbReference type="ARBA" id="ARBA00013163"/>
    </source>
</evidence>
<evidence type="ECO:0000256" key="18">
    <source>
        <dbReference type="ARBA" id="ARBA00049515"/>
    </source>
</evidence>
<dbReference type="SUPFAM" id="SSF55186">
    <property type="entry name" value="ThrRS/AlaRS common domain"/>
    <property type="match status" value="1"/>
</dbReference>
<dbReference type="GO" id="GO:0034727">
    <property type="term" value="P:piecemeal microautophagy of the nucleus"/>
    <property type="evidence" value="ECO:0007669"/>
    <property type="project" value="TreeGrafter"/>
</dbReference>
<dbReference type="PROSITE" id="PS51880">
    <property type="entry name" value="TGS"/>
    <property type="match status" value="1"/>
</dbReference>
<dbReference type="InterPro" id="IPR004095">
    <property type="entry name" value="TGS"/>
</dbReference>
<dbReference type="SUPFAM" id="SSF81271">
    <property type="entry name" value="TGS-like"/>
    <property type="match status" value="1"/>
</dbReference>
<feature type="compositionally biased region" description="Basic and acidic residues" evidence="20">
    <location>
        <begin position="34"/>
        <end position="53"/>
    </location>
</feature>
<feature type="domain" description="PX" evidence="21">
    <location>
        <begin position="554"/>
        <end position="677"/>
    </location>
</feature>
<dbReference type="Proteomes" id="UP000317494">
    <property type="component" value="Unassembled WGS sequence"/>
</dbReference>
<name>A0A507D7P1_9FUNG</name>
<feature type="compositionally biased region" description="Polar residues" evidence="20">
    <location>
        <begin position="492"/>
        <end position="501"/>
    </location>
</feature>
<dbReference type="PROSITE" id="PS50195">
    <property type="entry name" value="PX"/>
    <property type="match status" value="1"/>
</dbReference>
<keyword evidence="11" id="KW-0648">Protein biosynthesis</keyword>
<evidence type="ECO:0000256" key="20">
    <source>
        <dbReference type="SAM" id="MobiDB-lite"/>
    </source>
</evidence>
<dbReference type="PANTHER" id="PTHR45949:SF2">
    <property type="entry name" value="SORTING NEXIN-4"/>
    <property type="match status" value="1"/>
</dbReference>
<proteinExistence type="inferred from homology"/>
<dbReference type="Gene3D" id="3.10.20.30">
    <property type="match status" value="1"/>
</dbReference>
<dbReference type="STRING" id="286115.A0A507D7P1"/>
<protein>
    <recommendedName>
        <fullName evidence="16">Sorting nexin-4</fullName>
        <ecNumber evidence="5">6.1.1.3</ecNumber>
    </recommendedName>
    <alternativeName>
        <fullName evidence="17">Autophagy-related protein 24</fullName>
    </alternativeName>
    <alternativeName>
        <fullName evidence="15">Threonyl-tRNA synthetase</fullName>
    </alternativeName>
</protein>
<evidence type="ECO:0000256" key="16">
    <source>
        <dbReference type="ARBA" id="ARBA00040748"/>
    </source>
</evidence>
<sequence length="973" mass="107452">MPAVTRARMARAPRPCWVRTDGRLVRVDDAEETHIVEERQRHPANRMEAHGDQEVVNAGDAAGSRPRRRPRAGCVRRTNPTQNRSTTPTKRPTRPTISPPPPPSPPSPPPPSPSPPPPSPPLSPSPPPPSPPPPSPPPPSSPSPIPPSSPPPIPPPPPLPLPLPLPPTPPPPPPPTPPPPPQFLVPDPTDLDFRFTDAEADAYANAGDGPQDLTDLPDGIREAADVCVNNVARMLGPRASAECLRLTASITHRCLIQAPVQTLDELLDIAVGAGAVAFAYDDSSVDAVRDLADVTAWDAAVIDGISWETTPFDIAKQLSKSVADRAVISKVNGVLWDLWRPFEEDSTVQILDFENDEGKAVFWHSSAHVLGEACELHYGCHLSNGPPVEDGFYYDMAMDKTVQPADYEDLEKLAKKAVDEKQPPERVTFLPQVPPRSDRIVVVIENPLRKSIQSLNRASVMSEEYSDVTWDTTGPLGDSDRNPVLSPAIHSPSPTNTPLSTHSRRGSAFNVSSSNISLVGGTGGSGSLSNPGGPSSCNKEGKQTLTSFAIPSKSALRVTVTDPQKHGDGSGSYVTYLVTTKTVLDSFSSPEQSVRRRFTDFGWLHRQLLEEYPAVIIPPLPGKRRMESYLTGDRFCPTFLERRRAALQVYLDRLTRHPTLQRSALLKRFLEASALESSIMSDGPQPERIRQASSISGPGVLDNISDTLMNAFVKVKKPDERFVELRDVIDKYEDNLKNVEKLTNSLEKHQEDLEQDMTEFSGCMTTLGIMETQITNPLMEFASTVKNVANVLKEKIEHEETHFSSAIHDYIYYCQSVKDVLKARDQKQIDYEELTAYHAHYIAERDRLLAGRNGGGISGFFKEKYREMRGVDQDKARHAEVARLENKIAELEDASQRAQELAVAFSNEVAREVEFFQSVKVSDLREILRDYIDSQIGYYNQGFKFWDELVPIIDNMKAEKVISEPESESEVLL</sequence>
<dbReference type="GO" id="GO:0000407">
    <property type="term" value="C:phagophore assembly site"/>
    <property type="evidence" value="ECO:0007669"/>
    <property type="project" value="TreeGrafter"/>
</dbReference>
<organism evidence="23 24">
    <name type="scientific">Synchytrium endobioticum</name>
    <dbReference type="NCBI Taxonomy" id="286115"/>
    <lineage>
        <taxon>Eukaryota</taxon>
        <taxon>Fungi</taxon>
        <taxon>Fungi incertae sedis</taxon>
        <taxon>Chytridiomycota</taxon>
        <taxon>Chytridiomycota incertae sedis</taxon>
        <taxon>Chytridiomycetes</taxon>
        <taxon>Synchytriales</taxon>
        <taxon>Synchytriaceae</taxon>
        <taxon>Synchytrium</taxon>
    </lineage>
</organism>
<gene>
    <name evidence="23" type="ORF">SeMB42_g03257</name>
</gene>
<evidence type="ECO:0000256" key="1">
    <source>
        <dbReference type="ARBA" id="ARBA00004184"/>
    </source>
</evidence>
<evidence type="ECO:0000256" key="12">
    <source>
        <dbReference type="ARBA" id="ARBA00023121"/>
    </source>
</evidence>
<dbReference type="InterPro" id="IPR036871">
    <property type="entry name" value="PX_dom_sf"/>
</dbReference>
<dbReference type="FunFam" id="3.10.20.30:FF:000006">
    <property type="entry name" value="Threonine--tRNA ligase, cytoplasmic"/>
    <property type="match status" value="1"/>
</dbReference>
<evidence type="ECO:0000259" key="22">
    <source>
        <dbReference type="PROSITE" id="PS51880"/>
    </source>
</evidence>
<evidence type="ECO:0000313" key="24">
    <source>
        <dbReference type="Proteomes" id="UP000317494"/>
    </source>
</evidence>
<dbReference type="GO" id="GO:0000422">
    <property type="term" value="P:autophagy of mitochondrion"/>
    <property type="evidence" value="ECO:0007669"/>
    <property type="project" value="TreeGrafter"/>
</dbReference>
<feature type="compositionally biased region" description="Low complexity" evidence="20">
    <location>
        <begin position="527"/>
        <end position="536"/>
    </location>
</feature>
<keyword evidence="14" id="KW-0030">Aminoacyl-tRNA synthetase</keyword>
<dbReference type="InterPro" id="IPR012675">
    <property type="entry name" value="Beta-grasp_dom_sf"/>
</dbReference>
<feature type="region of interest" description="Disordered" evidence="20">
    <location>
        <begin position="34"/>
        <end position="190"/>
    </location>
</feature>
<feature type="compositionally biased region" description="Polar residues" evidence="20">
    <location>
        <begin position="78"/>
        <end position="90"/>
    </location>
</feature>
<evidence type="ECO:0000313" key="23">
    <source>
        <dbReference type="EMBL" id="TPX47609.1"/>
    </source>
</evidence>
<keyword evidence="6" id="KW-0813">Transport</keyword>
<keyword evidence="19" id="KW-0175">Coiled coil</keyword>
<dbReference type="InterPro" id="IPR015404">
    <property type="entry name" value="Vps5_C"/>
</dbReference>